<sequence length="306" mass="35460">MNDIPELSLQNVRIANPEHVTEVIQNMIRDGQNKLQVVADFDRTLSKYTHRGQICSTCHNVLEEGHVLPEFYKDEARALRDHYFPIEMNPKLTIEEKIPVMVEWWTKAHDLLSKCHITKDDVRIMVENSTARLRDGCTWFFDQLQATDIPLLIFSAGIGDVIIEVIKHQATLHDNMKVVSNYLEYDDQGKMTGFQDEMIHVYNKNEGAIHDSDYFQKLEQRNNVILMGDSLGDLHMADRGVQNKLKIGFLNVKVEESLELYMKKYDIVILEDETLNVVNAILRKVLQSKQYCLRQNSSLSLQREPV</sequence>
<dbReference type="SFLD" id="SFLDS00003">
    <property type="entry name" value="Haloacid_Dehalogenase"/>
    <property type="match status" value="1"/>
</dbReference>
<dbReference type="InterPro" id="IPR023214">
    <property type="entry name" value="HAD_sf"/>
</dbReference>
<evidence type="ECO:0000256" key="4">
    <source>
        <dbReference type="ARBA" id="ARBA00022723"/>
    </source>
</evidence>
<dbReference type="InterPro" id="IPR006434">
    <property type="entry name" value="Pyrimidine_nucleotidase_eu"/>
</dbReference>
<keyword evidence="7" id="KW-0460">Magnesium</keyword>
<comment type="similarity">
    <text evidence="2 9">Belongs to the pyrimidine 5'-nucleotidase family.</text>
</comment>
<dbReference type="InterPro" id="IPR036412">
    <property type="entry name" value="HAD-like_sf"/>
</dbReference>
<evidence type="ECO:0000256" key="2">
    <source>
        <dbReference type="ARBA" id="ARBA00008389"/>
    </source>
</evidence>
<dbReference type="GO" id="GO:0000166">
    <property type="term" value="F:nucleotide binding"/>
    <property type="evidence" value="ECO:0007669"/>
    <property type="project" value="UniProtKB-KW"/>
</dbReference>
<dbReference type="Pfam" id="PF05822">
    <property type="entry name" value="UMPH-1"/>
    <property type="match status" value="1"/>
</dbReference>
<accession>A0A8W8LIL7</accession>
<reference evidence="10" key="1">
    <citation type="submission" date="2022-08" db="UniProtKB">
        <authorList>
            <consortium name="EnsemblMetazoa"/>
        </authorList>
    </citation>
    <scope>IDENTIFICATION</scope>
    <source>
        <strain evidence="10">05x7-T-G4-1.051#20</strain>
    </source>
</reference>
<evidence type="ECO:0000313" key="10">
    <source>
        <dbReference type="EnsemblMetazoa" id="G28122.1:cds"/>
    </source>
</evidence>
<dbReference type="Gene3D" id="1.10.150.340">
    <property type="entry name" value="Pyrimidine 5'-nucleotidase (UMPH-1), N-terminal domain"/>
    <property type="match status" value="1"/>
</dbReference>
<evidence type="ECO:0000256" key="1">
    <source>
        <dbReference type="ARBA" id="ARBA00000815"/>
    </source>
</evidence>
<dbReference type="GO" id="GO:0000287">
    <property type="term" value="F:magnesium ion binding"/>
    <property type="evidence" value="ECO:0007669"/>
    <property type="project" value="InterPro"/>
</dbReference>
<evidence type="ECO:0000256" key="8">
    <source>
        <dbReference type="ARBA" id="ARBA00023080"/>
    </source>
</evidence>
<evidence type="ECO:0000256" key="5">
    <source>
        <dbReference type="ARBA" id="ARBA00022741"/>
    </source>
</evidence>
<dbReference type="Proteomes" id="UP000005408">
    <property type="component" value="Unassembled WGS sequence"/>
</dbReference>
<keyword evidence="4" id="KW-0479">Metal-binding</keyword>
<comment type="subcellular location">
    <subcellularLocation>
        <location evidence="9">Cytoplasm</location>
    </subcellularLocation>
</comment>
<dbReference type="SUPFAM" id="SSF56784">
    <property type="entry name" value="HAD-like"/>
    <property type="match status" value="1"/>
</dbReference>
<dbReference type="PANTHER" id="PTHR13045">
    <property type="entry name" value="5'-NUCLEOTIDASE"/>
    <property type="match status" value="1"/>
</dbReference>
<dbReference type="NCBIfam" id="TIGR01544">
    <property type="entry name" value="HAD-SF-IE"/>
    <property type="match status" value="1"/>
</dbReference>
<evidence type="ECO:0000256" key="7">
    <source>
        <dbReference type="ARBA" id="ARBA00022842"/>
    </source>
</evidence>
<protein>
    <recommendedName>
        <fullName evidence="3 9">5'-nucleotidase</fullName>
        <ecNumber evidence="3 9">3.1.3.5</ecNumber>
    </recommendedName>
</protein>
<dbReference type="AlphaFoldDB" id="A0A8W8LIL7"/>
<dbReference type="SFLD" id="SFLDG01128">
    <property type="entry name" value="C1.4:_5'-Nucleotidase_Like"/>
    <property type="match status" value="1"/>
</dbReference>
<dbReference type="GO" id="GO:0009117">
    <property type="term" value="P:nucleotide metabolic process"/>
    <property type="evidence" value="ECO:0007669"/>
    <property type="project" value="UniProtKB-KW"/>
</dbReference>
<name>A0A8W8LIL7_MAGGI</name>
<organism evidence="10 11">
    <name type="scientific">Magallana gigas</name>
    <name type="common">Pacific oyster</name>
    <name type="synonym">Crassostrea gigas</name>
    <dbReference type="NCBI Taxonomy" id="29159"/>
    <lineage>
        <taxon>Eukaryota</taxon>
        <taxon>Metazoa</taxon>
        <taxon>Spiralia</taxon>
        <taxon>Lophotrochozoa</taxon>
        <taxon>Mollusca</taxon>
        <taxon>Bivalvia</taxon>
        <taxon>Autobranchia</taxon>
        <taxon>Pteriomorphia</taxon>
        <taxon>Ostreida</taxon>
        <taxon>Ostreoidea</taxon>
        <taxon>Ostreidae</taxon>
        <taxon>Magallana</taxon>
    </lineage>
</organism>
<comment type="catalytic activity">
    <reaction evidence="1 9">
        <text>a ribonucleoside 5'-phosphate + H2O = a ribonucleoside + phosphate</text>
        <dbReference type="Rhea" id="RHEA:12484"/>
        <dbReference type="ChEBI" id="CHEBI:15377"/>
        <dbReference type="ChEBI" id="CHEBI:18254"/>
        <dbReference type="ChEBI" id="CHEBI:43474"/>
        <dbReference type="ChEBI" id="CHEBI:58043"/>
        <dbReference type="EC" id="3.1.3.5"/>
    </reaction>
</comment>
<evidence type="ECO:0000256" key="9">
    <source>
        <dbReference type="RuleBase" id="RU361276"/>
    </source>
</evidence>
<dbReference type="Gene3D" id="3.40.50.1000">
    <property type="entry name" value="HAD superfamily/HAD-like"/>
    <property type="match status" value="1"/>
</dbReference>
<keyword evidence="11" id="KW-1185">Reference proteome</keyword>
<dbReference type="EC" id="3.1.3.5" evidence="3 9"/>
<keyword evidence="8 9" id="KW-0546">Nucleotide metabolism</keyword>
<keyword evidence="6 9" id="KW-0378">Hydrolase</keyword>
<keyword evidence="5 9" id="KW-0547">Nucleotide-binding</keyword>
<dbReference type="GO" id="GO:0008253">
    <property type="term" value="F:5'-nucleotidase activity"/>
    <property type="evidence" value="ECO:0007669"/>
    <property type="project" value="UniProtKB-EC"/>
</dbReference>
<evidence type="ECO:0000256" key="6">
    <source>
        <dbReference type="ARBA" id="ARBA00022801"/>
    </source>
</evidence>
<dbReference type="GO" id="GO:0005737">
    <property type="term" value="C:cytoplasm"/>
    <property type="evidence" value="ECO:0007669"/>
    <property type="project" value="UniProtKB-SubCell"/>
</dbReference>
<dbReference type="FunFam" id="1.10.150.340:FF:000001">
    <property type="entry name" value="Cytosolic 5-nucleotidase 3-like"/>
    <property type="match status" value="1"/>
</dbReference>
<dbReference type="EnsemblMetazoa" id="G28122.1">
    <property type="protein sequence ID" value="G28122.1:cds"/>
    <property type="gene ID" value="G28122"/>
</dbReference>
<keyword evidence="9" id="KW-0963">Cytoplasm</keyword>
<proteinExistence type="inferred from homology"/>
<dbReference type="FunFam" id="3.40.50.1000:FF:000032">
    <property type="entry name" value="Cytosolic 5-nucleotidase 3-like"/>
    <property type="match status" value="1"/>
</dbReference>
<evidence type="ECO:0000256" key="3">
    <source>
        <dbReference type="ARBA" id="ARBA00012643"/>
    </source>
</evidence>
<dbReference type="PANTHER" id="PTHR13045:SF0">
    <property type="entry name" value="7-METHYLGUANOSINE PHOSPHATE-SPECIFIC 5'-NUCLEOTIDASE"/>
    <property type="match status" value="1"/>
</dbReference>
<evidence type="ECO:0000313" key="11">
    <source>
        <dbReference type="Proteomes" id="UP000005408"/>
    </source>
</evidence>